<gene>
    <name evidence="1" type="ordered locus">Phep_1808</name>
</gene>
<dbReference type="RefSeq" id="WP_015807631.1">
    <property type="nucleotide sequence ID" value="NC_013061.1"/>
</dbReference>
<dbReference type="KEGG" id="phe:Phep_1808"/>
<evidence type="ECO:0000313" key="2">
    <source>
        <dbReference type="Proteomes" id="UP000000852"/>
    </source>
</evidence>
<dbReference type="HOGENOM" id="CLU_042391_0_0_10"/>
<dbReference type="EMBL" id="CP001681">
    <property type="protein sequence ID" value="ACU04017.1"/>
    <property type="molecule type" value="Genomic_DNA"/>
</dbReference>
<dbReference type="OrthoDB" id="673785at2"/>
<dbReference type="Proteomes" id="UP000000852">
    <property type="component" value="Chromosome"/>
</dbReference>
<reference evidence="1 2" key="1">
    <citation type="journal article" date="2009" name="Stand. Genomic Sci.">
        <title>Complete genome sequence of Pedobacter heparinus type strain (HIM 762-3).</title>
        <authorList>
            <person name="Han C."/>
            <person name="Spring S."/>
            <person name="Lapidus A."/>
            <person name="Del Rio T.G."/>
            <person name="Tice H."/>
            <person name="Copeland A."/>
            <person name="Cheng J.F."/>
            <person name="Lucas S."/>
            <person name="Chen F."/>
            <person name="Nolan M."/>
            <person name="Bruce D."/>
            <person name="Goodwin L."/>
            <person name="Pitluck S."/>
            <person name="Ivanova N."/>
            <person name="Mavromatis K."/>
            <person name="Mikhailova N."/>
            <person name="Pati A."/>
            <person name="Chen A."/>
            <person name="Palaniappan K."/>
            <person name="Land M."/>
            <person name="Hauser L."/>
            <person name="Chang Y.J."/>
            <person name="Jeffries C.C."/>
            <person name="Saunders E."/>
            <person name="Chertkov O."/>
            <person name="Brettin T."/>
            <person name="Goker M."/>
            <person name="Rohde M."/>
            <person name="Bristow J."/>
            <person name="Eisen J.A."/>
            <person name="Markowitz V."/>
            <person name="Hugenholtz P."/>
            <person name="Kyrpides N.C."/>
            <person name="Klenk H.P."/>
            <person name="Detter J.C."/>
        </authorList>
    </citation>
    <scope>NUCLEOTIDE SEQUENCE [LARGE SCALE GENOMIC DNA]</scope>
    <source>
        <strain evidence="2">ATCC 13125 / DSM 2366 / CIP 104194 / JCM 7457 / NBRC 12017 / NCIMB 9290 / NRRL B-14731 / HIM 762-3</strain>
    </source>
</reference>
<protein>
    <submittedName>
        <fullName evidence="1">Uncharacterized protein</fullName>
    </submittedName>
</protein>
<dbReference type="AlphaFoldDB" id="C6XVF1"/>
<proteinExistence type="predicted"/>
<sequence>MKKRIYTLLFCALGSVLLVMGMAYISNPDHHIGSGFIREIPSHKIEGIGFVPVMGKLHYLAGGDSTQVFLGNWAKPTELLKISLPGKEADTVQMLLKDWSGLLEGIYLSLHQGTAYLMDGLSGTYFKADTGIAVFGRRNRLPYFSAVVPLGRDIFILRVVQDSLINSLVKQAPGATDKPLVLDGRANSMFATDGTLCATPDGSKIFYSYHYKNQFLCLDSNLKVLYTGKTIDTCSVAQVKVARVESDKSLRMAAPPRRVNLKAAVNEEWLFVQSAIKAENETEESLKGLATVDVYKVGNGKYQFSLYIPDFKDQKLRDFRVYGKYFVGLYKECVYIYRLNF</sequence>
<dbReference type="eggNOG" id="ENOG502Z9VN">
    <property type="taxonomic scope" value="Bacteria"/>
</dbReference>
<dbReference type="STRING" id="485917.Phep_1808"/>
<evidence type="ECO:0000313" key="1">
    <source>
        <dbReference type="EMBL" id="ACU04017.1"/>
    </source>
</evidence>
<organism evidence="1 2">
    <name type="scientific">Pedobacter heparinus (strain ATCC 13125 / DSM 2366 / CIP 104194 / JCM 7457 / NBRC 12017 / NCIMB 9290 / NRRL B-14731 / HIM 762-3)</name>
    <dbReference type="NCBI Taxonomy" id="485917"/>
    <lineage>
        <taxon>Bacteria</taxon>
        <taxon>Pseudomonadati</taxon>
        <taxon>Bacteroidota</taxon>
        <taxon>Sphingobacteriia</taxon>
        <taxon>Sphingobacteriales</taxon>
        <taxon>Sphingobacteriaceae</taxon>
        <taxon>Pedobacter</taxon>
    </lineage>
</organism>
<accession>C6XVF1</accession>
<name>C6XVF1_PEDHD</name>
<keyword evidence="2" id="KW-1185">Reference proteome</keyword>